<comment type="caution">
    <text evidence="2">The sequence shown here is derived from an EMBL/GenBank/DDBJ whole genome shotgun (WGS) entry which is preliminary data.</text>
</comment>
<sequence length="475" mass="55353">MEREQQSDGRPSQRSLKSSSKKRSSEVVEVQINVEKKREEEEDGITAEEKASKEPEEAESMQMTDVVCLRCTERKVGVADIIQHKTVGVHCMRQLMLTPQVQLTMTAWHHGQLTSSKRVLKRMLSPRDSEKPTTDNFKKSTVAQKQPLLETHKSFNRGRTEDSTTKNVQKPTPSQKQPVLEAQKSFNRVKAAKEPLAAFPLCKYKESTNLSNTEEKVRKIDGVRHNWNVLSFNRKKNYFRQLQLEETNNKGKFYMQYESYRGGRRGGWKILGGERSEGEGGRFWEEKEVKGRVEDFGMRKKRRGGWKILGGERSEGEGGRFWEEKESRGKGLREKGERGVGNEESRTRRTRSRERGERGVETGERGVENEENEESKPGERGVETRRTRSRERGRTRSRERGEQGVENEENEESRTRRTRSRERGERGVENEENEESRTRRTRSRERGERGVENEESRTRSRERGERGVRKWSPDF</sequence>
<feature type="compositionally biased region" description="Polar residues" evidence="1">
    <location>
        <begin position="165"/>
        <end position="177"/>
    </location>
</feature>
<dbReference type="PANTHER" id="PTHR46871">
    <property type="entry name" value="BROMO-ADJACENT HOMOLOGY (BAH) DOMAIN-CONTAINING PROTEIN"/>
    <property type="match status" value="1"/>
</dbReference>
<dbReference type="PANTHER" id="PTHR46871:SF1">
    <property type="entry name" value="BROMO-ADJACENT HOMOLOGY (BAH) DOMAIN-CONTAINING PROTEIN"/>
    <property type="match status" value="1"/>
</dbReference>
<reference evidence="2 3" key="1">
    <citation type="submission" date="2021-07" db="EMBL/GenBank/DDBJ databases">
        <title>The Aristolochia fimbriata genome: insights into angiosperm evolution, floral development and chemical biosynthesis.</title>
        <authorList>
            <person name="Jiao Y."/>
        </authorList>
    </citation>
    <scope>NUCLEOTIDE SEQUENCE [LARGE SCALE GENOMIC DNA]</scope>
    <source>
        <strain evidence="2">IBCAS-2021</strain>
        <tissue evidence="2">Leaf</tissue>
    </source>
</reference>
<name>A0AAV7EPP5_ARIFI</name>
<dbReference type="AlphaFoldDB" id="A0AAV7EPP5"/>
<keyword evidence="3" id="KW-1185">Reference proteome</keyword>
<protein>
    <submittedName>
        <fullName evidence="2">Uncharacterized protein</fullName>
    </submittedName>
</protein>
<proteinExistence type="predicted"/>
<evidence type="ECO:0000313" key="3">
    <source>
        <dbReference type="Proteomes" id="UP000825729"/>
    </source>
</evidence>
<gene>
    <name evidence="2" type="ORF">H6P81_009826</name>
</gene>
<dbReference type="EMBL" id="JAINDJ010000004">
    <property type="protein sequence ID" value="KAG9449861.1"/>
    <property type="molecule type" value="Genomic_DNA"/>
</dbReference>
<accession>A0AAV7EPP5</accession>
<feature type="compositionally biased region" description="Basic and acidic residues" evidence="1">
    <location>
        <begin position="150"/>
        <end position="164"/>
    </location>
</feature>
<feature type="region of interest" description="Disordered" evidence="1">
    <location>
        <begin position="124"/>
        <end position="181"/>
    </location>
</feature>
<dbReference type="Proteomes" id="UP000825729">
    <property type="component" value="Unassembled WGS sequence"/>
</dbReference>
<feature type="compositionally biased region" description="Basic and acidic residues" evidence="1">
    <location>
        <begin position="310"/>
        <end position="403"/>
    </location>
</feature>
<evidence type="ECO:0000313" key="2">
    <source>
        <dbReference type="EMBL" id="KAG9449861.1"/>
    </source>
</evidence>
<feature type="region of interest" description="Disordered" evidence="1">
    <location>
        <begin position="308"/>
        <end position="475"/>
    </location>
</feature>
<feature type="compositionally biased region" description="Basic and acidic residues" evidence="1">
    <location>
        <begin position="125"/>
        <end position="138"/>
    </location>
</feature>
<feature type="region of interest" description="Disordered" evidence="1">
    <location>
        <begin position="1"/>
        <end position="60"/>
    </location>
</feature>
<evidence type="ECO:0000256" key="1">
    <source>
        <dbReference type="SAM" id="MobiDB-lite"/>
    </source>
</evidence>
<organism evidence="2 3">
    <name type="scientific">Aristolochia fimbriata</name>
    <name type="common">White veined hardy Dutchman's pipe vine</name>
    <dbReference type="NCBI Taxonomy" id="158543"/>
    <lineage>
        <taxon>Eukaryota</taxon>
        <taxon>Viridiplantae</taxon>
        <taxon>Streptophyta</taxon>
        <taxon>Embryophyta</taxon>
        <taxon>Tracheophyta</taxon>
        <taxon>Spermatophyta</taxon>
        <taxon>Magnoliopsida</taxon>
        <taxon>Magnoliidae</taxon>
        <taxon>Piperales</taxon>
        <taxon>Aristolochiaceae</taxon>
        <taxon>Aristolochia</taxon>
    </lineage>
</organism>
<feature type="compositionally biased region" description="Basic and acidic residues" evidence="1">
    <location>
        <begin position="444"/>
        <end position="475"/>
    </location>
</feature>